<gene>
    <name evidence="1" type="ORF">BTJ39_09510</name>
</gene>
<accession>A0A1S8YMP3</accession>
<dbReference type="AlphaFoldDB" id="A0A1S8YMP3"/>
<reference evidence="1 2" key="1">
    <citation type="submission" date="2016-12" db="EMBL/GenBank/DDBJ databases">
        <title>Izhakiella australiana sp. nov. of genus Izhakiella isolated from Australian desert.</title>
        <authorList>
            <person name="Ji M."/>
        </authorList>
    </citation>
    <scope>NUCLEOTIDE SEQUENCE [LARGE SCALE GENOMIC DNA]</scope>
    <source>
        <strain evidence="1 2">D4N98</strain>
    </source>
</reference>
<dbReference type="EMBL" id="MRUL01000005">
    <property type="protein sequence ID" value="OON40125.1"/>
    <property type="molecule type" value="Genomic_DNA"/>
</dbReference>
<comment type="caution">
    <text evidence="1">The sequence shown here is derived from an EMBL/GenBank/DDBJ whole genome shotgun (WGS) entry which is preliminary data.</text>
</comment>
<evidence type="ECO:0000313" key="1">
    <source>
        <dbReference type="EMBL" id="OON40125.1"/>
    </source>
</evidence>
<name>A0A1S8YMP3_9GAMM</name>
<proteinExistence type="predicted"/>
<keyword evidence="2" id="KW-1185">Reference proteome</keyword>
<dbReference type="Proteomes" id="UP000190667">
    <property type="component" value="Unassembled WGS sequence"/>
</dbReference>
<evidence type="ECO:0000313" key="2">
    <source>
        <dbReference type="Proteomes" id="UP000190667"/>
    </source>
</evidence>
<protein>
    <submittedName>
        <fullName evidence="1">Uncharacterized protein</fullName>
    </submittedName>
</protein>
<organism evidence="1 2">
    <name type="scientific">Izhakiella australiensis</name>
    <dbReference type="NCBI Taxonomy" id="1926881"/>
    <lineage>
        <taxon>Bacteria</taxon>
        <taxon>Pseudomonadati</taxon>
        <taxon>Pseudomonadota</taxon>
        <taxon>Gammaproteobacteria</taxon>
        <taxon>Enterobacterales</taxon>
        <taxon>Erwiniaceae</taxon>
        <taxon>Izhakiella</taxon>
    </lineage>
</organism>
<sequence>MLKAASVFYYKAKTRLPPSVRRRTAFFTESDEEAYGGGEGPADFSRLAARDGRAPGHTDVLVPVRKAAGPSVTWVPGLQQ</sequence>